<keyword evidence="1" id="KW-0812">Transmembrane</keyword>
<dbReference type="EMBL" id="JAXOFX010000003">
    <property type="protein sequence ID" value="MDZ5471383.1"/>
    <property type="molecule type" value="Genomic_DNA"/>
</dbReference>
<organism evidence="2 3">
    <name type="scientific">Robertmurraya mangrovi</name>
    <dbReference type="NCBI Taxonomy" id="3098077"/>
    <lineage>
        <taxon>Bacteria</taxon>
        <taxon>Bacillati</taxon>
        <taxon>Bacillota</taxon>
        <taxon>Bacilli</taxon>
        <taxon>Bacillales</taxon>
        <taxon>Bacillaceae</taxon>
        <taxon>Robertmurraya</taxon>
    </lineage>
</organism>
<feature type="transmembrane region" description="Helical" evidence="1">
    <location>
        <begin position="50"/>
        <end position="68"/>
    </location>
</feature>
<gene>
    <name evidence="2" type="ORF">SM124_06445</name>
</gene>
<dbReference type="Proteomes" id="UP001290455">
    <property type="component" value="Unassembled WGS sequence"/>
</dbReference>
<protein>
    <recommendedName>
        <fullName evidence="4">DUF4179 domain-containing protein</fullName>
    </recommendedName>
</protein>
<keyword evidence="3" id="KW-1185">Reference proteome</keyword>
<evidence type="ECO:0000313" key="2">
    <source>
        <dbReference type="EMBL" id="MDZ5471383.1"/>
    </source>
</evidence>
<reference evidence="2 3" key="1">
    <citation type="submission" date="2023-11" db="EMBL/GenBank/DDBJ databases">
        <title>Bacillus jintuensis, isolated from a mudflat on the Beibu Gulf coast.</title>
        <authorList>
            <person name="Li M."/>
        </authorList>
    </citation>
    <scope>NUCLEOTIDE SEQUENCE [LARGE SCALE GENOMIC DNA]</scope>
    <source>
        <strain evidence="2 3">31A1R</strain>
    </source>
</reference>
<evidence type="ECO:0008006" key="4">
    <source>
        <dbReference type="Google" id="ProtNLM"/>
    </source>
</evidence>
<dbReference type="RefSeq" id="WP_322445679.1">
    <property type="nucleotide sequence ID" value="NZ_JAXOFX010000003.1"/>
</dbReference>
<evidence type="ECO:0000313" key="3">
    <source>
        <dbReference type="Proteomes" id="UP001290455"/>
    </source>
</evidence>
<dbReference type="Gene3D" id="2.60.40.3830">
    <property type="match status" value="1"/>
</dbReference>
<sequence>MEHLTSKDLLKKMKELPQFEMEANKKHETIMKIREARTTKTKRKFSFQKAGVWAAIAAVFILFPVVYLTQVFPDQQKQGSLVPNQESQEADYFALLDENMNPVGSDYNYGIPEKASIMGPKEWVANDERGSSKVFIFLWGEQDKLSGKKLTLTAKHKKTGDELLLSDRPLAGKLYNADAHLVSSLPVFPSDGEWELTYLIDEEIFAQYPVYVKESYLNFEDSTLLISKMDIFAGEYEKLQLEVEGADLPLEVTLKLYHPEEKNSQEFTFTKEDEFIRAKDNKVVTMYTGNITFLKSGHYEVEVLNNSGKLEVRRPINQ</sequence>
<keyword evidence="1" id="KW-0472">Membrane</keyword>
<evidence type="ECO:0000256" key="1">
    <source>
        <dbReference type="SAM" id="Phobius"/>
    </source>
</evidence>
<name>A0ABU5IW61_9BACI</name>
<comment type="caution">
    <text evidence="2">The sequence shown here is derived from an EMBL/GenBank/DDBJ whole genome shotgun (WGS) entry which is preliminary data.</text>
</comment>
<proteinExistence type="predicted"/>
<accession>A0ABU5IW61</accession>
<keyword evidence="1" id="KW-1133">Transmembrane helix</keyword>